<dbReference type="Pfam" id="PF00069">
    <property type="entry name" value="Pkinase"/>
    <property type="match status" value="1"/>
</dbReference>
<evidence type="ECO:0000256" key="6">
    <source>
        <dbReference type="ARBA" id="ARBA00022840"/>
    </source>
</evidence>
<dbReference type="PROSITE" id="PS50011">
    <property type="entry name" value="PROTEIN_KINASE_DOM"/>
    <property type="match status" value="1"/>
</dbReference>
<protein>
    <recommendedName>
        <fullName evidence="1">non-specific serine/threonine protein kinase</fullName>
        <ecNumber evidence="1">2.7.11.1</ecNumber>
    </recommendedName>
</protein>
<dbReference type="InterPro" id="IPR011009">
    <property type="entry name" value="Kinase-like_dom_sf"/>
</dbReference>
<comment type="caution">
    <text evidence="9">The sequence shown here is derived from an EMBL/GenBank/DDBJ whole genome shotgun (WGS) entry which is preliminary data.</text>
</comment>
<gene>
    <name evidence="9" type="ORF">FB388_6552</name>
</gene>
<dbReference type="PANTHER" id="PTHR43289:SF6">
    <property type="entry name" value="SERINE_THREONINE-PROTEIN KINASE NEKL-3"/>
    <property type="match status" value="1"/>
</dbReference>
<evidence type="ECO:0000313" key="9">
    <source>
        <dbReference type="EMBL" id="TQM35125.1"/>
    </source>
</evidence>
<dbReference type="SUPFAM" id="SSF56112">
    <property type="entry name" value="Protein kinase-like (PK-like)"/>
    <property type="match status" value="1"/>
</dbReference>
<dbReference type="Pfam" id="PF13845">
    <property type="entry name" value="Septum_form"/>
    <property type="match status" value="1"/>
</dbReference>
<organism evidence="9 10">
    <name type="scientific">Pseudonocardia cypriaca</name>
    <dbReference type="NCBI Taxonomy" id="882449"/>
    <lineage>
        <taxon>Bacteria</taxon>
        <taxon>Bacillati</taxon>
        <taxon>Actinomycetota</taxon>
        <taxon>Actinomycetes</taxon>
        <taxon>Pseudonocardiales</taxon>
        <taxon>Pseudonocardiaceae</taxon>
        <taxon>Pseudonocardia</taxon>
    </lineage>
</organism>
<keyword evidence="10" id="KW-1185">Reference proteome</keyword>
<evidence type="ECO:0000256" key="5">
    <source>
        <dbReference type="ARBA" id="ARBA00022777"/>
    </source>
</evidence>
<keyword evidence="5" id="KW-0418">Kinase</keyword>
<dbReference type="AlphaFoldDB" id="A0A543FMN8"/>
<accession>A0A543FMN8</accession>
<evidence type="ECO:0000256" key="1">
    <source>
        <dbReference type="ARBA" id="ARBA00012513"/>
    </source>
</evidence>
<evidence type="ECO:0000256" key="3">
    <source>
        <dbReference type="ARBA" id="ARBA00022679"/>
    </source>
</evidence>
<dbReference type="Gene3D" id="1.10.510.10">
    <property type="entry name" value="Transferase(Phosphotransferase) domain 1"/>
    <property type="match status" value="1"/>
</dbReference>
<evidence type="ECO:0000313" key="10">
    <source>
        <dbReference type="Proteomes" id="UP000319818"/>
    </source>
</evidence>
<dbReference type="Gene3D" id="3.30.200.20">
    <property type="entry name" value="Phosphorylase Kinase, domain 1"/>
    <property type="match status" value="1"/>
</dbReference>
<sequence length="413" mass="42198">MTGFSPTRMIGGRYVVLGSIGSTSVGAVWRAADRVTGLQVAVAELHLPSDPDERRLARERLLRVARAAGRLRHAGFIAIHDVVTDDDVDHVVTELVEAPTLAERVASDGPLDERSAAPMARQLAAALHAAHSAGIVHGDISPRTVLLGPDGKVHLAGVGVADAADPLRTTRDPAYVAPELRAGGQATTESDLWAFGATLHFALLGRPPAEDVVPESGGGGVLPNLVVGLMQPAARDRPAARQVVGALDAARLAGAAPVRTRGWMWAVGGVVLGLLIGLAAGFALAGPRIETFGYGPDGDVRLGATSGCLDATAAGGVVLGSADCAGPHGAEIVASLDPFGERDARFPGRDALVRLAASACEPAFHAVVEPPRRADLELVALVPTEAAFDTGEHAVHCVVQAADGSALTGAKVG</sequence>
<keyword evidence="7" id="KW-0472">Membrane</keyword>
<dbReference type="EC" id="2.7.11.1" evidence="1"/>
<keyword evidence="4" id="KW-0547">Nucleotide-binding</keyword>
<evidence type="ECO:0000256" key="7">
    <source>
        <dbReference type="SAM" id="Phobius"/>
    </source>
</evidence>
<dbReference type="InterPro" id="IPR026004">
    <property type="entry name" value="Septum_form"/>
</dbReference>
<keyword evidence="7" id="KW-1133">Transmembrane helix</keyword>
<feature type="transmembrane region" description="Helical" evidence="7">
    <location>
        <begin position="263"/>
        <end position="285"/>
    </location>
</feature>
<dbReference type="GO" id="GO:0004674">
    <property type="term" value="F:protein serine/threonine kinase activity"/>
    <property type="evidence" value="ECO:0007669"/>
    <property type="project" value="UniProtKB-KW"/>
</dbReference>
<evidence type="ECO:0000256" key="2">
    <source>
        <dbReference type="ARBA" id="ARBA00022527"/>
    </source>
</evidence>
<dbReference type="OrthoDB" id="9762169at2"/>
<dbReference type="PANTHER" id="PTHR43289">
    <property type="entry name" value="MITOGEN-ACTIVATED PROTEIN KINASE KINASE KINASE 20-RELATED"/>
    <property type="match status" value="1"/>
</dbReference>
<feature type="domain" description="Protein kinase" evidence="8">
    <location>
        <begin position="14"/>
        <end position="264"/>
    </location>
</feature>
<evidence type="ECO:0000256" key="4">
    <source>
        <dbReference type="ARBA" id="ARBA00022741"/>
    </source>
</evidence>
<keyword evidence="6" id="KW-0067">ATP-binding</keyword>
<dbReference type="RefSeq" id="WP_142106514.1">
    <property type="nucleotide sequence ID" value="NZ_VFPH01000003.1"/>
</dbReference>
<dbReference type="Proteomes" id="UP000319818">
    <property type="component" value="Unassembled WGS sequence"/>
</dbReference>
<proteinExistence type="predicted"/>
<dbReference type="EMBL" id="VFPH01000003">
    <property type="protein sequence ID" value="TQM35125.1"/>
    <property type="molecule type" value="Genomic_DNA"/>
</dbReference>
<evidence type="ECO:0000259" key="8">
    <source>
        <dbReference type="PROSITE" id="PS50011"/>
    </source>
</evidence>
<reference evidence="9 10" key="1">
    <citation type="submission" date="2019-06" db="EMBL/GenBank/DDBJ databases">
        <title>Sequencing the genomes of 1000 actinobacteria strains.</title>
        <authorList>
            <person name="Klenk H.-P."/>
        </authorList>
    </citation>
    <scope>NUCLEOTIDE SEQUENCE [LARGE SCALE GENOMIC DNA]</scope>
    <source>
        <strain evidence="9 10">DSM 45511</strain>
    </source>
</reference>
<dbReference type="InterPro" id="IPR000719">
    <property type="entry name" value="Prot_kinase_dom"/>
</dbReference>
<keyword evidence="3" id="KW-0808">Transferase</keyword>
<keyword evidence="7" id="KW-0812">Transmembrane</keyword>
<dbReference type="GO" id="GO:0005524">
    <property type="term" value="F:ATP binding"/>
    <property type="evidence" value="ECO:0007669"/>
    <property type="project" value="UniProtKB-KW"/>
</dbReference>
<keyword evidence="2" id="KW-0723">Serine/threonine-protein kinase</keyword>
<name>A0A543FMN8_9PSEU</name>